<feature type="domain" description="DUF6532" evidence="2">
    <location>
        <begin position="58"/>
        <end position="142"/>
    </location>
</feature>
<sequence length="189" mass="20568">MAGPNTMTVTGGGGDDGWNEWDDGPGVGDMNMRGMMGPMLVPMGGDQLCSRSVIIFFGPYLHPIVATIARNQFIKPKLFDPSFYSSSVKERASEHEIPAALIALIATGIHAALCEWQTGMQTEIFFTKNSYSNIYHKHLASLPQRGFVVSELYDTATGTSNVDVIDDEPVVGLALANQKSVLRKKDDEN</sequence>
<dbReference type="OrthoDB" id="3225557at2759"/>
<evidence type="ECO:0000313" key="4">
    <source>
        <dbReference type="Proteomes" id="UP000310158"/>
    </source>
</evidence>
<dbReference type="InterPro" id="IPR045341">
    <property type="entry name" value="DUF6532"/>
</dbReference>
<dbReference type="Proteomes" id="UP000310158">
    <property type="component" value="Unassembled WGS sequence"/>
</dbReference>
<comment type="caution">
    <text evidence="3">The sequence shown here is derived from an EMBL/GenBank/DDBJ whole genome shotgun (WGS) entry which is preliminary data.</text>
</comment>
<evidence type="ECO:0000259" key="2">
    <source>
        <dbReference type="Pfam" id="PF20149"/>
    </source>
</evidence>
<gene>
    <name evidence="3" type="ORF">EW146_g9462</name>
</gene>
<evidence type="ECO:0000313" key="3">
    <source>
        <dbReference type="EMBL" id="THH06953.1"/>
    </source>
</evidence>
<keyword evidence="4" id="KW-1185">Reference proteome</keyword>
<proteinExistence type="predicted"/>
<accession>A0A4V6S173</accession>
<dbReference type="AlphaFoldDB" id="A0A4V6S173"/>
<protein>
    <recommendedName>
        <fullName evidence="2">DUF6532 domain-containing protein</fullName>
    </recommendedName>
</protein>
<organism evidence="3 4">
    <name type="scientific">Bondarzewia mesenterica</name>
    <dbReference type="NCBI Taxonomy" id="1095465"/>
    <lineage>
        <taxon>Eukaryota</taxon>
        <taxon>Fungi</taxon>
        <taxon>Dikarya</taxon>
        <taxon>Basidiomycota</taxon>
        <taxon>Agaricomycotina</taxon>
        <taxon>Agaricomycetes</taxon>
        <taxon>Russulales</taxon>
        <taxon>Bondarzewiaceae</taxon>
        <taxon>Bondarzewia</taxon>
    </lineage>
</organism>
<dbReference type="Pfam" id="PF20149">
    <property type="entry name" value="DUF6532"/>
    <property type="match status" value="1"/>
</dbReference>
<name>A0A4V6S173_9AGAM</name>
<feature type="region of interest" description="Disordered" evidence="1">
    <location>
        <begin position="1"/>
        <end position="23"/>
    </location>
</feature>
<dbReference type="EMBL" id="SGPL01000824">
    <property type="protein sequence ID" value="THH06953.1"/>
    <property type="molecule type" value="Genomic_DNA"/>
</dbReference>
<evidence type="ECO:0000256" key="1">
    <source>
        <dbReference type="SAM" id="MobiDB-lite"/>
    </source>
</evidence>
<reference evidence="3 4" key="1">
    <citation type="submission" date="2019-02" db="EMBL/GenBank/DDBJ databases">
        <title>Genome sequencing of the rare red list fungi Bondarzewia mesenterica.</title>
        <authorList>
            <person name="Buettner E."/>
            <person name="Kellner H."/>
        </authorList>
    </citation>
    <scope>NUCLEOTIDE SEQUENCE [LARGE SCALE GENOMIC DNA]</scope>
    <source>
        <strain evidence="3 4">DSM 108281</strain>
    </source>
</reference>